<keyword evidence="2" id="KW-1185">Reference proteome</keyword>
<sequence>RGSSDRVLRESFHQVQRVTSTRGIAWCGGGNDRACAQWWCGGGCFGNYMRYSFVRVTHFRIDETEYLAGLEECKTHLHGRVILSKGDKPLTHLDLTKKLQPVWKALGPWKAIPLGKGFYEFEFASLEDMRWVLRMGSLKLSPGFLRLFAWPKDFVPTTMKSTKTQAWVRIYSLPLEYWRPHVIFSIIKCLGTPLVLDENTMRKKRGMFARVLVDIDMLSPLPDHLWVERSDFTFVAGVEYEWLPPFCSHCKVIGHELAQCRVLHDQGRAPVSQHKSSHKIIFDERDQD</sequence>
<proteinExistence type="predicted"/>
<feature type="non-terminal residue" evidence="1">
    <location>
        <position position="1"/>
    </location>
</feature>
<dbReference type="PANTHER" id="PTHR31286">
    <property type="entry name" value="GLYCINE-RICH CELL WALL STRUCTURAL PROTEIN 1.8-LIKE"/>
    <property type="match status" value="1"/>
</dbReference>
<dbReference type="InterPro" id="IPR040256">
    <property type="entry name" value="At4g02000-like"/>
</dbReference>
<dbReference type="OMA" id="INECVRW"/>
<accession>V7CWH4</accession>
<dbReference type="PANTHER" id="PTHR31286:SF176">
    <property type="entry name" value="DUF4283 DOMAIN PROTEIN"/>
    <property type="match status" value="1"/>
</dbReference>
<dbReference type="EMBL" id="CM002288">
    <property type="protein sequence ID" value="ESW34537.1"/>
    <property type="molecule type" value="Genomic_DNA"/>
</dbReference>
<dbReference type="AlphaFoldDB" id="V7CWH4"/>
<evidence type="ECO:0000313" key="2">
    <source>
        <dbReference type="Proteomes" id="UP000000226"/>
    </source>
</evidence>
<gene>
    <name evidence="1" type="ORF">PHAVU_001G160900g</name>
</gene>
<evidence type="ECO:0000313" key="1">
    <source>
        <dbReference type="EMBL" id="ESW34537.1"/>
    </source>
</evidence>
<dbReference type="eggNOG" id="KOG1075">
    <property type="taxonomic scope" value="Eukaryota"/>
</dbReference>
<name>V7CWH4_PHAVU</name>
<dbReference type="Proteomes" id="UP000000226">
    <property type="component" value="Chromosome 1"/>
</dbReference>
<reference evidence="2" key="1">
    <citation type="journal article" date="2014" name="Nat. Genet.">
        <title>A reference genome for common bean and genome-wide analysis of dual domestications.</title>
        <authorList>
            <person name="Schmutz J."/>
            <person name="McClean P.E."/>
            <person name="Mamidi S."/>
            <person name="Wu G.A."/>
            <person name="Cannon S.B."/>
            <person name="Grimwood J."/>
            <person name="Jenkins J."/>
            <person name="Shu S."/>
            <person name="Song Q."/>
            <person name="Chavarro C."/>
            <person name="Torres-Torres M."/>
            <person name="Geffroy V."/>
            <person name="Moghaddam S.M."/>
            <person name="Gao D."/>
            <person name="Abernathy B."/>
            <person name="Barry K."/>
            <person name="Blair M."/>
            <person name="Brick M.A."/>
            <person name="Chovatia M."/>
            <person name="Gepts P."/>
            <person name="Goodstein D.M."/>
            <person name="Gonzales M."/>
            <person name="Hellsten U."/>
            <person name="Hyten D.L."/>
            <person name="Jia G."/>
            <person name="Kelly J.D."/>
            <person name="Kudrna D."/>
            <person name="Lee R."/>
            <person name="Richard M.M."/>
            <person name="Miklas P.N."/>
            <person name="Osorno J.M."/>
            <person name="Rodrigues J."/>
            <person name="Thareau V."/>
            <person name="Urrea C.A."/>
            <person name="Wang M."/>
            <person name="Yu Y."/>
            <person name="Zhang M."/>
            <person name="Wing R.A."/>
            <person name="Cregan P.B."/>
            <person name="Rokhsar D.S."/>
            <person name="Jackson S.A."/>
        </authorList>
    </citation>
    <scope>NUCLEOTIDE SEQUENCE [LARGE SCALE GENOMIC DNA]</scope>
    <source>
        <strain evidence="2">cv. G19833</strain>
    </source>
</reference>
<dbReference type="Gramene" id="ESW34537">
    <property type="protein sequence ID" value="ESW34537"/>
    <property type="gene ID" value="PHAVU_001G160900g"/>
</dbReference>
<protein>
    <submittedName>
        <fullName evidence="1">Uncharacterized protein</fullName>
    </submittedName>
</protein>
<organism evidence="1 2">
    <name type="scientific">Phaseolus vulgaris</name>
    <name type="common">Kidney bean</name>
    <name type="synonym">French bean</name>
    <dbReference type="NCBI Taxonomy" id="3885"/>
    <lineage>
        <taxon>Eukaryota</taxon>
        <taxon>Viridiplantae</taxon>
        <taxon>Streptophyta</taxon>
        <taxon>Embryophyta</taxon>
        <taxon>Tracheophyta</taxon>
        <taxon>Spermatophyta</taxon>
        <taxon>Magnoliopsida</taxon>
        <taxon>eudicotyledons</taxon>
        <taxon>Gunneridae</taxon>
        <taxon>Pentapetalae</taxon>
        <taxon>rosids</taxon>
        <taxon>fabids</taxon>
        <taxon>Fabales</taxon>
        <taxon>Fabaceae</taxon>
        <taxon>Papilionoideae</taxon>
        <taxon>50 kb inversion clade</taxon>
        <taxon>NPAAA clade</taxon>
        <taxon>indigoferoid/millettioid clade</taxon>
        <taxon>Phaseoleae</taxon>
        <taxon>Phaseolus</taxon>
    </lineage>
</organism>
<dbReference type="OrthoDB" id="1750937at2759"/>